<dbReference type="Pfam" id="PF05577">
    <property type="entry name" value="Peptidase_S28"/>
    <property type="match status" value="1"/>
</dbReference>
<evidence type="ECO:0000256" key="5">
    <source>
        <dbReference type="ARBA" id="ARBA00023180"/>
    </source>
</evidence>
<feature type="compositionally biased region" description="Gly residues" evidence="6">
    <location>
        <begin position="24"/>
        <end position="60"/>
    </location>
</feature>
<dbReference type="PANTHER" id="PTHR11010:SF23">
    <property type="entry name" value="SERINE PEPTIDASE"/>
    <property type="match status" value="1"/>
</dbReference>
<comment type="similarity">
    <text evidence="1">Belongs to the peptidase S28 family.</text>
</comment>
<feature type="signal peptide" evidence="7">
    <location>
        <begin position="1"/>
        <end position="16"/>
    </location>
</feature>
<dbReference type="GO" id="GO:0008239">
    <property type="term" value="F:dipeptidyl-peptidase activity"/>
    <property type="evidence" value="ECO:0007669"/>
    <property type="project" value="TreeGrafter"/>
</dbReference>
<dbReference type="GO" id="GO:0070008">
    <property type="term" value="F:serine-type exopeptidase activity"/>
    <property type="evidence" value="ECO:0007669"/>
    <property type="project" value="InterPro"/>
</dbReference>
<keyword evidence="4" id="KW-0378">Hydrolase</keyword>
<protein>
    <recommendedName>
        <fullName evidence="10">Serine peptidase</fullName>
    </recommendedName>
</protein>
<proteinExistence type="inferred from homology"/>
<dbReference type="PANTHER" id="PTHR11010">
    <property type="entry name" value="PROTEASE S28 PRO-X CARBOXYPEPTIDASE-RELATED"/>
    <property type="match status" value="1"/>
</dbReference>
<evidence type="ECO:0000313" key="8">
    <source>
        <dbReference type="EMBL" id="KAK5107466.1"/>
    </source>
</evidence>
<evidence type="ECO:0000256" key="6">
    <source>
        <dbReference type="SAM" id="MobiDB-lite"/>
    </source>
</evidence>
<dbReference type="FunFam" id="3.40.50.1820:FF:000165">
    <property type="entry name" value="Serine peptidase, putative"/>
    <property type="match status" value="1"/>
</dbReference>
<evidence type="ECO:0000256" key="7">
    <source>
        <dbReference type="SAM" id="SignalP"/>
    </source>
</evidence>
<dbReference type="SUPFAM" id="SSF53474">
    <property type="entry name" value="alpha/beta-Hydrolases"/>
    <property type="match status" value="1"/>
</dbReference>
<comment type="caution">
    <text evidence="8">The sequence shown here is derived from an EMBL/GenBank/DDBJ whole genome shotgun (WGS) entry which is preliminary data.</text>
</comment>
<evidence type="ECO:0000313" key="9">
    <source>
        <dbReference type="Proteomes" id="UP001310890"/>
    </source>
</evidence>
<keyword evidence="3 7" id="KW-0732">Signal</keyword>
<evidence type="ECO:0008006" key="10">
    <source>
        <dbReference type="Google" id="ProtNLM"/>
    </source>
</evidence>
<dbReference type="Gene3D" id="3.40.50.1820">
    <property type="entry name" value="alpha/beta hydrolase"/>
    <property type="match status" value="2"/>
</dbReference>
<dbReference type="Proteomes" id="UP001310890">
    <property type="component" value="Unassembled WGS sequence"/>
</dbReference>
<reference evidence="8" key="1">
    <citation type="submission" date="2023-08" db="EMBL/GenBank/DDBJ databases">
        <title>Black Yeasts Isolated from many extreme environments.</title>
        <authorList>
            <person name="Coleine C."/>
            <person name="Stajich J.E."/>
            <person name="Selbmann L."/>
        </authorList>
    </citation>
    <scope>NUCLEOTIDE SEQUENCE</scope>
    <source>
        <strain evidence="8">CCFEE 5401</strain>
    </source>
</reference>
<accession>A0AAN7YGG0</accession>
<name>A0AAN7YGG0_9PEZI</name>
<dbReference type="AlphaFoldDB" id="A0AAN7YGG0"/>
<evidence type="ECO:0000256" key="1">
    <source>
        <dbReference type="ARBA" id="ARBA00011079"/>
    </source>
</evidence>
<keyword evidence="2" id="KW-0645">Protease</keyword>
<dbReference type="InterPro" id="IPR008758">
    <property type="entry name" value="Peptidase_S28"/>
</dbReference>
<evidence type="ECO:0000256" key="3">
    <source>
        <dbReference type="ARBA" id="ARBA00022729"/>
    </source>
</evidence>
<feature type="region of interest" description="Disordered" evidence="6">
    <location>
        <begin position="24"/>
        <end position="66"/>
    </location>
</feature>
<dbReference type="EMBL" id="JAVRRL010000120">
    <property type="protein sequence ID" value="KAK5107466.1"/>
    <property type="molecule type" value="Genomic_DNA"/>
</dbReference>
<dbReference type="InterPro" id="IPR029058">
    <property type="entry name" value="AB_hydrolase_fold"/>
</dbReference>
<feature type="chain" id="PRO_5042930912" description="Serine peptidase" evidence="7">
    <location>
        <begin position="17"/>
        <end position="559"/>
    </location>
</feature>
<evidence type="ECO:0000256" key="4">
    <source>
        <dbReference type="ARBA" id="ARBA00022801"/>
    </source>
</evidence>
<dbReference type="GO" id="GO:0006508">
    <property type="term" value="P:proteolysis"/>
    <property type="evidence" value="ECO:0007669"/>
    <property type="project" value="UniProtKB-KW"/>
</dbReference>
<organism evidence="8 9">
    <name type="scientific">Meristemomyces frigidus</name>
    <dbReference type="NCBI Taxonomy" id="1508187"/>
    <lineage>
        <taxon>Eukaryota</taxon>
        <taxon>Fungi</taxon>
        <taxon>Dikarya</taxon>
        <taxon>Ascomycota</taxon>
        <taxon>Pezizomycotina</taxon>
        <taxon>Dothideomycetes</taxon>
        <taxon>Dothideomycetidae</taxon>
        <taxon>Mycosphaerellales</taxon>
        <taxon>Teratosphaeriaceae</taxon>
        <taxon>Meristemomyces</taxon>
    </lineage>
</organism>
<gene>
    <name evidence="8" type="ORF">LTR62_001264</name>
</gene>
<evidence type="ECO:0000256" key="2">
    <source>
        <dbReference type="ARBA" id="ARBA00022670"/>
    </source>
</evidence>
<sequence>MKSVILALAAATVATAQWHGGWGGGGSWGGGHGGGWQGHGGSSGYGGHQGWQRGPPGGDDGTPAPTMGNTTFTQLLDHNNPSAGTFQQWFMYDTTYYKGPGSPIILFTPGEVNASAYTSYLTTSRTTGVLAEKVGAAVIVIEHRYWGMSSPYSELTTANMTYLTLDQAVHDFTYFAQHVQLPFAHYPSNAKDVPWVWMGGSYSGALSAWIESIAPGTFWAYYASSAPVEAISDYWGYFLPVQEGMPQNCSKDVNLVIDYMDNVLETGSDEEVLKLKTMFGLQNVTHNDDFMGVLENGPWLWQSNQFYTNYSGFFRWCDAIEGMTNATNTTVRPGPEGVGLQAALAGYASWVNTTYLPGACESYGYGVFNGTYNTYCFNTYDPTSPLFTDTSLSNMVDRQWEWLLCNEPFGYWQDGAPQGRSTLVSRLVNADYWTRQCGLYFPTEEGVTYGIATGKTETAENAYTGGWFIDNSTRLLYINGGYDPWREASVSSELRPSGPLQSSAAVPVNIVPGGFHTSDLVSRNGVANASVQAVIDRNVAQMVTWIGEWPKKGGWGWSG</sequence>
<keyword evidence="5" id="KW-0325">Glycoprotein</keyword>